<dbReference type="PANTHER" id="PTHR12587:SF14">
    <property type="entry name" value="AT31531P"/>
    <property type="match status" value="1"/>
</dbReference>
<dbReference type="SUPFAM" id="SSF47769">
    <property type="entry name" value="SAM/Pointed domain"/>
    <property type="match status" value="2"/>
</dbReference>
<keyword evidence="7" id="KW-1185">Reference proteome</keyword>
<dbReference type="PANTHER" id="PTHR12587">
    <property type="entry name" value="LAR INTERACTING PROTEIN LIP -RELATED PROTEIN"/>
    <property type="match status" value="1"/>
</dbReference>
<dbReference type="PROSITE" id="PS50105">
    <property type="entry name" value="SAM_DOMAIN"/>
    <property type="match status" value="2"/>
</dbReference>
<evidence type="ECO:0000256" key="1">
    <source>
        <dbReference type="ARBA" id="ARBA00022737"/>
    </source>
</evidence>
<proteinExistence type="predicted"/>
<gene>
    <name evidence="6" type="ORF">EWB00_010516</name>
</gene>
<evidence type="ECO:0000256" key="2">
    <source>
        <dbReference type="ARBA" id="ARBA00023054"/>
    </source>
</evidence>
<dbReference type="InterPro" id="IPR029515">
    <property type="entry name" value="Liprin"/>
</dbReference>
<dbReference type="SMART" id="SM00454">
    <property type="entry name" value="SAM"/>
    <property type="match status" value="3"/>
</dbReference>
<reference evidence="6 7" key="1">
    <citation type="submission" date="2019-03" db="EMBL/GenBank/DDBJ databases">
        <title>An improved genome assembly of the fluke Schistosoma japonicum.</title>
        <authorList>
            <person name="Hu W."/>
            <person name="Luo F."/>
            <person name="Yin M."/>
            <person name="Mo X."/>
            <person name="Sun C."/>
            <person name="Wu Q."/>
            <person name="Zhu B."/>
            <person name="Xiang M."/>
            <person name="Wang J."/>
            <person name="Wang Y."/>
            <person name="Zhang T."/>
            <person name="Xu B."/>
            <person name="Zheng H."/>
            <person name="Feng Z."/>
        </authorList>
    </citation>
    <scope>NUCLEOTIDE SEQUENCE [LARGE SCALE GENOMIC DNA]</scope>
    <source>
        <strain evidence="6">HuSjv2</strain>
        <tissue evidence="6">Worms</tissue>
    </source>
</reference>
<keyword evidence="1" id="KW-0677">Repeat</keyword>
<feature type="region of interest" description="Disordered" evidence="4">
    <location>
        <begin position="525"/>
        <end position="553"/>
    </location>
</feature>
<organism evidence="6 7">
    <name type="scientific">Schistosoma japonicum</name>
    <name type="common">Blood fluke</name>
    <dbReference type="NCBI Taxonomy" id="6182"/>
    <lineage>
        <taxon>Eukaryota</taxon>
        <taxon>Metazoa</taxon>
        <taxon>Spiralia</taxon>
        <taxon>Lophotrochozoa</taxon>
        <taxon>Platyhelminthes</taxon>
        <taxon>Trematoda</taxon>
        <taxon>Digenea</taxon>
        <taxon>Strigeidida</taxon>
        <taxon>Schistosomatoidea</taxon>
        <taxon>Schistosomatidae</taxon>
        <taxon>Schistosoma</taxon>
    </lineage>
</organism>
<evidence type="ECO:0000259" key="5">
    <source>
        <dbReference type="PROSITE" id="PS50105"/>
    </source>
</evidence>
<name>A0A4Z2DNY3_SCHJA</name>
<dbReference type="Proteomes" id="UP000311919">
    <property type="component" value="Unassembled WGS sequence"/>
</dbReference>
<dbReference type="Pfam" id="PF07647">
    <property type="entry name" value="SAM_2"/>
    <property type="match status" value="1"/>
</dbReference>
<feature type="domain" description="SAM" evidence="5">
    <location>
        <begin position="813"/>
        <end position="877"/>
    </location>
</feature>
<feature type="compositionally biased region" description="Polar residues" evidence="4">
    <location>
        <begin position="747"/>
        <end position="762"/>
    </location>
</feature>
<dbReference type="Gene3D" id="1.10.150.50">
    <property type="entry name" value="Transcription Factor, Ets-1"/>
    <property type="match status" value="3"/>
</dbReference>
<protein>
    <submittedName>
        <fullName evidence="6">Liprin-beta-1 isoform 2</fullName>
    </submittedName>
</protein>
<feature type="coiled-coil region" evidence="3">
    <location>
        <begin position="225"/>
        <end position="255"/>
    </location>
</feature>
<dbReference type="GO" id="GO:0048786">
    <property type="term" value="C:presynaptic active zone"/>
    <property type="evidence" value="ECO:0007669"/>
    <property type="project" value="TreeGrafter"/>
</dbReference>
<keyword evidence="2 3" id="KW-0175">Coiled coil</keyword>
<dbReference type="AlphaFoldDB" id="A0A4Z2DNY3"/>
<dbReference type="STRING" id="6182.A0A4Z2DNY3"/>
<feature type="domain" description="SAM" evidence="5">
    <location>
        <begin position="907"/>
        <end position="966"/>
    </location>
</feature>
<feature type="region of interest" description="Disordered" evidence="4">
    <location>
        <begin position="740"/>
        <end position="762"/>
    </location>
</feature>
<evidence type="ECO:0000256" key="3">
    <source>
        <dbReference type="SAM" id="Coils"/>
    </source>
</evidence>
<accession>A0A4Z2DNY3</accession>
<evidence type="ECO:0000313" key="6">
    <source>
        <dbReference type="EMBL" id="TNN18223.1"/>
    </source>
</evidence>
<dbReference type="Pfam" id="PF00536">
    <property type="entry name" value="SAM_1"/>
    <property type="match status" value="2"/>
</dbReference>
<dbReference type="InterPro" id="IPR013761">
    <property type="entry name" value="SAM/pointed_sf"/>
</dbReference>
<evidence type="ECO:0000313" key="7">
    <source>
        <dbReference type="Proteomes" id="UP000311919"/>
    </source>
</evidence>
<sequence>MSSLEASQILASALKDVDEILKVSNCESNDICNAYDNPNNQYTLPEKSVQNVQRQSHSINVDNSTTCDETGHYKTEKEFFTLMNRLHKCIEKLHLSPDITPLHTPEYYPSNFRVTENGHFNLVEPTITQPTDCNLINNKQLQLQQQQPQHMVLSNDYTNLNDKLLHQRIIRLQAQIQAQANRIAEMKMDKTPLSHLVNRTNRTDQNDTMNQFTIDMDNLQLLNEVSKQHLRITSLEEMNRDLEEKINKLEKELSHRPDLFDKRNSYKDSQSLKYNRQYTNQHPMISSRSATLGNNNTNNTLNESSKQLISQNRLNYPVAFRRSITPVTFNNRNSFIATSNPYEYNSNFIYQSSLSGTQSTPPTSRLINDQSYTYDTFLQNERIHPQRILIPGENYFLLNADQFRSASLNELRYLKSIQPSIVTNKAYNPNANIQWYAKNGFIVKSPADSFDVNTSIESSKIFNSRNLLPPQYGSSYHQKIYMNSSRARSPPPQHLQTYHQKNNPIDDRQSLADCRLNEYVSSFSPSNTTLGSPSVGRYTTGQTTQSKAAPSSSEYQHFTEITNQLGHRMKDDNASTLSKSPTITNNKKNHFKRLNVERDFHWLSHGQMNNNFLSSNGLIKSNSIHYKSQKFGSMNASLYSRSKSLERSYNDFDSVKCSSTVKSRRKTHETIPSCINNVSNGNNNNDVLSEPICNSSSSSTALLSNSIYNNKSQQIYQECLLKSNKNGLFNKKISIPNNTVLNNKNNPVRTPNSSDNYENRSSVSPIHHAVKTITTPHLDKVNKSPLSHNGLNSSVEQRQTFQFAYTKRNFLSWDKNMISAWLYKIGLGYTVTHTRKWLTSGQDLVNESKKSLAQLMGIRNPLHLKKLLIHIRLCMKDNYPANNNTTTNINNYDGYLYRNVEPPENFDMSGWLNDLGLSQYIPQFDKCIIDPYVLDQLTMEDLSILKIFNELHMLSLRWGLQMLRHINFDRNRLCRDHLEQCSANIPLKRNILYSPIPSENENLSHTSLLNTTLERDSVNIRTNSNSLTYSPIQICYWTQTRVVNWLQSIELPEYASELCGSGVHGALIILEDRFTPDLLADILRIPPVKSLVRRHLTQKFIELVGLEIWQRKQHSEVSNNLLTLHSKIKLTKKKSIFHSTRGSKSNLHHHDDDNDISNELVCPIEINANHISVFAEEVSTPIHECIHETGNIPTMLLDPTTTNVQKLELQETDL</sequence>
<dbReference type="InterPro" id="IPR001660">
    <property type="entry name" value="SAM"/>
</dbReference>
<dbReference type="GO" id="GO:0007528">
    <property type="term" value="P:neuromuscular junction development"/>
    <property type="evidence" value="ECO:0007669"/>
    <property type="project" value="TreeGrafter"/>
</dbReference>
<evidence type="ECO:0000256" key="4">
    <source>
        <dbReference type="SAM" id="MobiDB-lite"/>
    </source>
</evidence>
<dbReference type="EMBL" id="SKCS01000080">
    <property type="protein sequence ID" value="TNN18223.1"/>
    <property type="molecule type" value="Genomic_DNA"/>
</dbReference>
<dbReference type="OrthoDB" id="6516566at2759"/>
<comment type="caution">
    <text evidence="6">The sequence shown here is derived from an EMBL/GenBank/DDBJ whole genome shotgun (WGS) entry which is preliminary data.</text>
</comment>